<organism evidence="2 3">
    <name type="scientific">Aquipuribacter hungaricus</name>
    <dbReference type="NCBI Taxonomy" id="545624"/>
    <lineage>
        <taxon>Bacteria</taxon>
        <taxon>Bacillati</taxon>
        <taxon>Actinomycetota</taxon>
        <taxon>Actinomycetes</taxon>
        <taxon>Micrococcales</taxon>
        <taxon>Intrasporangiaceae</taxon>
        <taxon>Aquipuribacter</taxon>
    </lineage>
</organism>
<dbReference type="Proteomes" id="UP001595685">
    <property type="component" value="Unassembled WGS sequence"/>
</dbReference>
<protein>
    <submittedName>
        <fullName evidence="2">Pyridoxamine 5'-phosphate oxidase family protein</fullName>
    </submittedName>
</protein>
<dbReference type="RefSeq" id="WP_340294635.1">
    <property type="nucleotide sequence ID" value="NZ_JBBEOI010000173.1"/>
</dbReference>
<evidence type="ECO:0000259" key="1">
    <source>
        <dbReference type="Pfam" id="PF16242"/>
    </source>
</evidence>
<accession>A0ABV7WJA7</accession>
<dbReference type="EMBL" id="JBHRWW010000012">
    <property type="protein sequence ID" value="MFC3689700.1"/>
    <property type="molecule type" value="Genomic_DNA"/>
</dbReference>
<comment type="caution">
    <text evidence="2">The sequence shown here is derived from an EMBL/GenBank/DDBJ whole genome shotgun (WGS) entry which is preliminary data.</text>
</comment>
<dbReference type="PANTHER" id="PTHR34818:SF1">
    <property type="entry name" value="PROTEIN BLI-3"/>
    <property type="match status" value="1"/>
</dbReference>
<dbReference type="InterPro" id="IPR012349">
    <property type="entry name" value="Split_barrel_FMN-bd"/>
</dbReference>
<proteinExistence type="predicted"/>
<dbReference type="InterPro" id="IPR038725">
    <property type="entry name" value="YdaG_split_barrel_FMN-bd"/>
</dbReference>
<reference evidence="3" key="1">
    <citation type="journal article" date="2019" name="Int. J. Syst. Evol. Microbiol.">
        <title>The Global Catalogue of Microorganisms (GCM) 10K type strain sequencing project: providing services to taxonomists for standard genome sequencing and annotation.</title>
        <authorList>
            <consortium name="The Broad Institute Genomics Platform"/>
            <consortium name="The Broad Institute Genome Sequencing Center for Infectious Disease"/>
            <person name="Wu L."/>
            <person name="Ma J."/>
        </authorList>
    </citation>
    <scope>NUCLEOTIDE SEQUENCE [LARGE SCALE GENOMIC DNA]</scope>
    <source>
        <strain evidence="3">NCAIM B.02333</strain>
    </source>
</reference>
<evidence type="ECO:0000313" key="3">
    <source>
        <dbReference type="Proteomes" id="UP001595685"/>
    </source>
</evidence>
<name>A0ABV7WJA7_9MICO</name>
<keyword evidence="3" id="KW-1185">Reference proteome</keyword>
<dbReference type="PANTHER" id="PTHR34818">
    <property type="entry name" value="PROTEIN BLI-3"/>
    <property type="match status" value="1"/>
</dbReference>
<gene>
    <name evidence="2" type="ORF">ACFOLH_15235</name>
</gene>
<feature type="domain" description="General stress protein FMN-binding split barrel" evidence="1">
    <location>
        <begin position="11"/>
        <end position="153"/>
    </location>
</feature>
<dbReference type="SUPFAM" id="SSF50475">
    <property type="entry name" value="FMN-binding split barrel"/>
    <property type="match status" value="1"/>
</dbReference>
<dbReference type="Gene3D" id="2.30.110.10">
    <property type="entry name" value="Electron Transport, Fmn-binding Protein, Chain A"/>
    <property type="match status" value="1"/>
</dbReference>
<dbReference type="InterPro" id="IPR052917">
    <property type="entry name" value="Stress-Dev_Protein"/>
</dbReference>
<dbReference type="Pfam" id="PF16242">
    <property type="entry name" value="Pyrid_ox_like"/>
    <property type="match status" value="1"/>
</dbReference>
<sequence>MTDTDRTGTDRTLSDSLEGLNIAMVATADDTGTWRARPLSLAGHEGDVLSFLVSVDADWVAALEVTGSPTTVTFSDPSKNTYVAVQGSARTVEDRARTTELWNAGAGAYFEGPEDPQVRVLDVTVSYGEYWDGPHGRVGALVQLAARALGKETGTQGDVVV</sequence>
<evidence type="ECO:0000313" key="2">
    <source>
        <dbReference type="EMBL" id="MFC3689700.1"/>
    </source>
</evidence>